<dbReference type="SMART" id="SM00364">
    <property type="entry name" value="LRR_BAC"/>
    <property type="match status" value="4"/>
</dbReference>
<name>A0A6C0EHU1_9ZZZZ</name>
<dbReference type="EMBL" id="MN738863">
    <property type="protein sequence ID" value="QHT28548.1"/>
    <property type="molecule type" value="Genomic_DNA"/>
</dbReference>
<organism evidence="3">
    <name type="scientific">viral metagenome</name>
    <dbReference type="NCBI Taxonomy" id="1070528"/>
    <lineage>
        <taxon>unclassified sequences</taxon>
        <taxon>metagenomes</taxon>
        <taxon>organismal metagenomes</taxon>
    </lineage>
</organism>
<proteinExistence type="predicted"/>
<dbReference type="Gene3D" id="3.80.10.10">
    <property type="entry name" value="Ribonuclease Inhibitor"/>
    <property type="match status" value="1"/>
</dbReference>
<protein>
    <recommendedName>
        <fullName evidence="4">Leucine-rich repeat protein</fullName>
    </recommendedName>
</protein>
<evidence type="ECO:0000256" key="2">
    <source>
        <dbReference type="ARBA" id="ARBA00022737"/>
    </source>
</evidence>
<dbReference type="AlphaFoldDB" id="A0A6C0EHU1"/>
<dbReference type="InterPro" id="IPR032675">
    <property type="entry name" value="LRR_dom_sf"/>
</dbReference>
<evidence type="ECO:0008006" key="4">
    <source>
        <dbReference type="Google" id="ProtNLM"/>
    </source>
</evidence>
<dbReference type="PANTHER" id="PTHR47114">
    <property type="match status" value="1"/>
</dbReference>
<keyword evidence="1" id="KW-0433">Leucine-rich repeat</keyword>
<accession>A0A6C0EHU1</accession>
<evidence type="ECO:0000256" key="1">
    <source>
        <dbReference type="ARBA" id="ARBA00022614"/>
    </source>
</evidence>
<evidence type="ECO:0000313" key="3">
    <source>
        <dbReference type="EMBL" id="QHT28548.1"/>
    </source>
</evidence>
<dbReference type="PANTHER" id="PTHR47114:SF2">
    <property type="entry name" value="OLIGODENDROCYTE-MYELIN GLYCOPROTEIN"/>
    <property type="match status" value="1"/>
</dbReference>
<dbReference type="InterPro" id="IPR051071">
    <property type="entry name" value="LRR-bact_E3_ubiq_ligases"/>
</dbReference>
<dbReference type="SUPFAM" id="SSF52058">
    <property type="entry name" value="L domain-like"/>
    <property type="match status" value="1"/>
</dbReference>
<reference evidence="3" key="1">
    <citation type="journal article" date="2020" name="Nature">
        <title>Giant virus diversity and host interactions through global metagenomics.</title>
        <authorList>
            <person name="Schulz F."/>
            <person name="Roux S."/>
            <person name="Paez-Espino D."/>
            <person name="Jungbluth S."/>
            <person name="Walsh D.A."/>
            <person name="Denef V.J."/>
            <person name="McMahon K.D."/>
            <person name="Konstantinidis K.T."/>
            <person name="Eloe-Fadrosh E.A."/>
            <person name="Kyrpides N.C."/>
            <person name="Woyke T."/>
        </authorList>
    </citation>
    <scope>NUCLEOTIDE SEQUENCE</scope>
    <source>
        <strain evidence="3">GVMAG-M-3300001351-8</strain>
    </source>
</reference>
<keyword evidence="2" id="KW-0677">Repeat</keyword>
<sequence>MEIKYKFNNDTNVYIANSMNEVLELDTEKYNNIIYLDCYNCELTKLPVLPDSLRQLYCNNNKLLVLPTLANGLQTLYCYDNLLCCLPRIPKSLRYLHCGVNRLTFLPTLPENLQCIYCYENLFNIFPRLPNNLNPSIEVTKAVAHYIEKCGDKEKYHIENTIAANKIRDWFTDCKYNPKYKYCRDRVNKDYDELMSG</sequence>